<evidence type="ECO:0000313" key="3">
    <source>
        <dbReference type="Proteomes" id="UP000254176"/>
    </source>
</evidence>
<protein>
    <submittedName>
        <fullName evidence="2">Uncharacterized protein</fullName>
    </submittedName>
</protein>
<organism evidence="2 3">
    <name type="scientific">Neisseria meningitidis</name>
    <dbReference type="NCBI Taxonomy" id="487"/>
    <lineage>
        <taxon>Bacteria</taxon>
        <taxon>Pseudomonadati</taxon>
        <taxon>Pseudomonadota</taxon>
        <taxon>Betaproteobacteria</taxon>
        <taxon>Neisseriales</taxon>
        <taxon>Neisseriaceae</taxon>
        <taxon>Neisseria</taxon>
    </lineage>
</organism>
<feature type="transmembrane region" description="Helical" evidence="1">
    <location>
        <begin position="61"/>
        <end position="80"/>
    </location>
</feature>
<dbReference type="AlphaFoldDB" id="A0A378W9W1"/>
<gene>
    <name evidence="2" type="ORF">NCTC8554_01932</name>
</gene>
<feature type="transmembrane region" description="Helical" evidence="1">
    <location>
        <begin position="34"/>
        <end position="55"/>
    </location>
</feature>
<name>A0A378W9W1_NEIME</name>
<dbReference type="EMBL" id="UGRP01000002">
    <property type="protein sequence ID" value="SUA29899.1"/>
    <property type="molecule type" value="Genomic_DNA"/>
</dbReference>
<proteinExistence type="predicted"/>
<evidence type="ECO:0000313" key="2">
    <source>
        <dbReference type="EMBL" id="SUA29899.1"/>
    </source>
</evidence>
<keyword evidence="1" id="KW-1133">Transmembrane helix</keyword>
<reference evidence="2 3" key="1">
    <citation type="submission" date="2018-06" db="EMBL/GenBank/DDBJ databases">
        <authorList>
            <consortium name="Pathogen Informatics"/>
            <person name="Doyle S."/>
        </authorList>
    </citation>
    <scope>NUCLEOTIDE SEQUENCE [LARGE SCALE GENOMIC DNA]</scope>
    <source>
        <strain evidence="2 3">NCTC8554</strain>
    </source>
</reference>
<keyword evidence="1" id="KW-0472">Membrane</keyword>
<keyword evidence="1" id="KW-0812">Transmembrane</keyword>
<evidence type="ECO:0000256" key="1">
    <source>
        <dbReference type="SAM" id="Phobius"/>
    </source>
</evidence>
<sequence>MKASTIDQMLFSDCSTFSTTGYIRTYCNRSSKSFISNILILFYSIFSAQLRIILFGACSHFVIKFSTLFVAKLIIFHRYLSRLRRRIYIAANHTAYRTGNQFAVCQNLFAFFSCQSGRIFAVCQSLPDYLAHSRTDRTILTLALIRRCRRTARYGMGNLVGGISLPALSVDDLAYDYAV</sequence>
<accession>A0A378W9W1</accession>
<dbReference type="Proteomes" id="UP000254176">
    <property type="component" value="Unassembled WGS sequence"/>
</dbReference>